<organism evidence="1 2">
    <name type="scientific">Gordonia rhizosphera NBRC 16068</name>
    <dbReference type="NCBI Taxonomy" id="1108045"/>
    <lineage>
        <taxon>Bacteria</taxon>
        <taxon>Bacillati</taxon>
        <taxon>Actinomycetota</taxon>
        <taxon>Actinomycetes</taxon>
        <taxon>Mycobacteriales</taxon>
        <taxon>Gordoniaceae</taxon>
        <taxon>Gordonia</taxon>
    </lineage>
</organism>
<evidence type="ECO:0000313" key="2">
    <source>
        <dbReference type="Proteomes" id="UP000008363"/>
    </source>
</evidence>
<proteinExistence type="predicted"/>
<dbReference type="SUPFAM" id="SSF55961">
    <property type="entry name" value="Bet v1-like"/>
    <property type="match status" value="1"/>
</dbReference>
<dbReference type="RefSeq" id="WP_006333198.1">
    <property type="nucleotide sequence ID" value="NZ_BAHC01000102.1"/>
</dbReference>
<evidence type="ECO:0008006" key="3">
    <source>
        <dbReference type="Google" id="ProtNLM"/>
    </source>
</evidence>
<protein>
    <recommendedName>
        <fullName evidence="3">Polyketide cyclase / dehydrase and lipid transport</fullName>
    </recommendedName>
</protein>
<dbReference type="eggNOG" id="COG2867">
    <property type="taxonomic scope" value="Bacteria"/>
</dbReference>
<dbReference type="Proteomes" id="UP000008363">
    <property type="component" value="Unassembled WGS sequence"/>
</dbReference>
<dbReference type="STRING" id="1108045.GORHZ_102_00520"/>
<evidence type="ECO:0000313" key="1">
    <source>
        <dbReference type="EMBL" id="GAB90425.1"/>
    </source>
</evidence>
<accession>K6VU51</accession>
<dbReference type="OrthoDB" id="3826327at2"/>
<keyword evidence="2" id="KW-1185">Reference proteome</keyword>
<sequence length="148" mass="16120">MKLVDVTSIQVADETFVAAAPSMVAAEVSDRANWRRWWPDLGLSVTEDRGAQGVRWQVGGPLTGTMEIWCEPVLDGFVLHYFLHAEPAVELPASPRARADRLTAENHRRRVAGKAMSFEVKDRLEAGRIVGGPAVGADAAGQTERAEI</sequence>
<dbReference type="AlphaFoldDB" id="K6VU51"/>
<comment type="caution">
    <text evidence="1">The sequence shown here is derived from an EMBL/GenBank/DDBJ whole genome shotgun (WGS) entry which is preliminary data.</text>
</comment>
<gene>
    <name evidence="1" type="ORF">GORHZ_102_00520</name>
</gene>
<reference evidence="1 2" key="1">
    <citation type="submission" date="2012-08" db="EMBL/GenBank/DDBJ databases">
        <title>Whole genome shotgun sequence of Gordonia rhizosphera NBRC 16068.</title>
        <authorList>
            <person name="Takarada H."/>
            <person name="Isaki S."/>
            <person name="Hosoyama A."/>
            <person name="Tsuchikane K."/>
            <person name="Katsumata H."/>
            <person name="Baba S."/>
            <person name="Ohji S."/>
            <person name="Yamazaki S."/>
            <person name="Fujita N."/>
        </authorList>
    </citation>
    <scope>NUCLEOTIDE SEQUENCE [LARGE SCALE GENOMIC DNA]</scope>
    <source>
        <strain evidence="1 2">NBRC 16068</strain>
    </source>
</reference>
<dbReference type="EMBL" id="BAHC01000102">
    <property type="protein sequence ID" value="GAB90425.1"/>
    <property type="molecule type" value="Genomic_DNA"/>
</dbReference>
<name>K6VU51_9ACTN</name>